<proteinExistence type="predicted"/>
<keyword evidence="3" id="KW-1185">Reference proteome</keyword>
<evidence type="ECO:0000313" key="3">
    <source>
        <dbReference type="Proteomes" id="UP001307760"/>
    </source>
</evidence>
<evidence type="ECO:0000256" key="1">
    <source>
        <dbReference type="SAM" id="MobiDB-lite"/>
    </source>
</evidence>
<dbReference type="Proteomes" id="UP001307760">
    <property type="component" value="Unassembled WGS sequence"/>
</dbReference>
<reference evidence="2 3" key="1">
    <citation type="submission" date="2023-12" db="EMBL/GenBank/DDBJ databases">
        <title>30 novel species of actinomycetes from the DSMZ collection.</title>
        <authorList>
            <person name="Nouioui I."/>
        </authorList>
    </citation>
    <scope>NUCLEOTIDE SEQUENCE [LARGE SCALE GENOMIC DNA]</scope>
    <source>
        <strain evidence="2 3">DSM 41528</strain>
    </source>
</reference>
<comment type="caution">
    <text evidence="2">The sequence shown here is derived from an EMBL/GenBank/DDBJ whole genome shotgun (WGS) entry which is preliminary data.</text>
</comment>
<dbReference type="EMBL" id="JAZBJP010000002">
    <property type="protein sequence ID" value="MEE4419548.1"/>
    <property type="molecule type" value="Genomic_DNA"/>
</dbReference>
<feature type="region of interest" description="Disordered" evidence="1">
    <location>
        <begin position="24"/>
        <end position="53"/>
    </location>
</feature>
<accession>A0ABU7NKZ4</accession>
<dbReference type="RefSeq" id="WP_330821219.1">
    <property type="nucleotide sequence ID" value="NZ_JAZBJP010000002.1"/>
</dbReference>
<sequence length="53" mass="6154">MAIRKSYVPSEIYGVSRPQYRVDGDGWGRSYSTEEKAKEREAELAEKRNSEKD</sequence>
<gene>
    <name evidence="2" type="ORF">V2J85_09305</name>
</gene>
<evidence type="ECO:0000313" key="2">
    <source>
        <dbReference type="EMBL" id="MEE4419548.1"/>
    </source>
</evidence>
<organism evidence="2 3">
    <name type="scientific">Streptomyces bugieae</name>
    <dbReference type="NCBI Taxonomy" id="3098223"/>
    <lineage>
        <taxon>Bacteria</taxon>
        <taxon>Bacillati</taxon>
        <taxon>Actinomycetota</taxon>
        <taxon>Actinomycetes</taxon>
        <taxon>Kitasatosporales</taxon>
        <taxon>Streptomycetaceae</taxon>
        <taxon>Streptomyces</taxon>
    </lineage>
</organism>
<name>A0ABU7NKZ4_9ACTN</name>
<protein>
    <submittedName>
        <fullName evidence="2">Uncharacterized protein</fullName>
    </submittedName>
</protein>